<feature type="transmembrane region" description="Helical" evidence="1">
    <location>
        <begin position="6"/>
        <end position="26"/>
    </location>
</feature>
<evidence type="ECO:0000313" key="3">
    <source>
        <dbReference type="Proteomes" id="UP000244446"/>
    </source>
</evidence>
<dbReference type="OrthoDB" id="7875801at2"/>
<keyword evidence="1" id="KW-1133">Transmembrane helix</keyword>
<evidence type="ECO:0000256" key="1">
    <source>
        <dbReference type="SAM" id="Phobius"/>
    </source>
</evidence>
<sequence length="74" mass="7894">MTPDLILVIGIVLGVFSVPSIISALSDRRPPRVAALVLIASGCLIVWAIQKKPSGYALRDVPNAFVRVIGQIAR</sequence>
<dbReference type="AlphaFoldDB" id="A0A2T7G5Z9"/>
<dbReference type="EMBL" id="QCYH01000006">
    <property type="protein sequence ID" value="PVA09869.1"/>
    <property type="molecule type" value="Genomic_DNA"/>
</dbReference>
<keyword evidence="1" id="KW-0812">Transmembrane</keyword>
<feature type="transmembrane region" description="Helical" evidence="1">
    <location>
        <begin position="33"/>
        <end position="50"/>
    </location>
</feature>
<comment type="caution">
    <text evidence="2">The sequence shown here is derived from an EMBL/GenBank/DDBJ whole genome shotgun (WGS) entry which is preliminary data.</text>
</comment>
<accession>A0A2T7G5Z9</accession>
<evidence type="ECO:0008006" key="4">
    <source>
        <dbReference type="Google" id="ProtNLM"/>
    </source>
</evidence>
<protein>
    <recommendedName>
        <fullName evidence="4">50S ribosomal protein L35</fullName>
    </recommendedName>
</protein>
<organism evidence="2 3">
    <name type="scientific">Pelagivirga sediminicola</name>
    <dbReference type="NCBI Taxonomy" id="2170575"/>
    <lineage>
        <taxon>Bacteria</taxon>
        <taxon>Pseudomonadati</taxon>
        <taxon>Pseudomonadota</taxon>
        <taxon>Alphaproteobacteria</taxon>
        <taxon>Rhodobacterales</taxon>
        <taxon>Paracoccaceae</taxon>
        <taxon>Pelagivirga</taxon>
    </lineage>
</organism>
<dbReference type="RefSeq" id="WP_108692491.1">
    <property type="nucleotide sequence ID" value="NZ_QCYH01000006.1"/>
</dbReference>
<dbReference type="Proteomes" id="UP000244446">
    <property type="component" value="Unassembled WGS sequence"/>
</dbReference>
<gene>
    <name evidence="2" type="ORF">DC366_12210</name>
</gene>
<reference evidence="2 3" key="1">
    <citation type="submission" date="2018-04" db="EMBL/GenBank/DDBJ databases">
        <title>Pelagivirga bohaiensis gen. nov., sp. nov., a bacterium isolated from the Bohai Sea.</title>
        <authorList>
            <person name="Ji X."/>
        </authorList>
    </citation>
    <scope>NUCLEOTIDE SEQUENCE [LARGE SCALE GENOMIC DNA]</scope>
    <source>
        <strain evidence="2 3">BH-SD19</strain>
    </source>
</reference>
<evidence type="ECO:0000313" key="2">
    <source>
        <dbReference type="EMBL" id="PVA09869.1"/>
    </source>
</evidence>
<proteinExistence type="predicted"/>
<keyword evidence="1" id="KW-0472">Membrane</keyword>
<keyword evidence="3" id="KW-1185">Reference proteome</keyword>
<name>A0A2T7G5Z9_9RHOB</name>